<dbReference type="SUPFAM" id="SSF49599">
    <property type="entry name" value="TRAF domain-like"/>
    <property type="match status" value="1"/>
</dbReference>
<dbReference type="PROSITE" id="PS50097">
    <property type="entry name" value="BTB"/>
    <property type="match status" value="1"/>
</dbReference>
<dbReference type="GO" id="GO:0016567">
    <property type="term" value="P:protein ubiquitination"/>
    <property type="evidence" value="ECO:0007669"/>
    <property type="project" value="InterPro"/>
</dbReference>
<dbReference type="InterPro" id="IPR000210">
    <property type="entry name" value="BTB/POZ_dom"/>
</dbReference>
<evidence type="ECO:0000313" key="6">
    <source>
        <dbReference type="Proteomes" id="UP000823388"/>
    </source>
</evidence>
<dbReference type="Gene3D" id="3.30.710.10">
    <property type="entry name" value="Potassium Channel Kv1.1, Chain A"/>
    <property type="match status" value="1"/>
</dbReference>
<comment type="similarity">
    <text evidence="2">Belongs to the Tdpoz family.</text>
</comment>
<dbReference type="Pfam" id="PF22486">
    <property type="entry name" value="MATH_2"/>
    <property type="match status" value="1"/>
</dbReference>
<reference evidence="5" key="1">
    <citation type="submission" date="2020-05" db="EMBL/GenBank/DDBJ databases">
        <title>WGS assembly of Panicum virgatum.</title>
        <authorList>
            <person name="Lovell J.T."/>
            <person name="Jenkins J."/>
            <person name="Shu S."/>
            <person name="Juenger T.E."/>
            <person name="Schmutz J."/>
        </authorList>
    </citation>
    <scope>NUCLEOTIDE SEQUENCE</scope>
    <source>
        <strain evidence="5">AP13</strain>
    </source>
</reference>
<dbReference type="CDD" id="cd00121">
    <property type="entry name" value="MATH"/>
    <property type="match status" value="1"/>
</dbReference>
<sequence length="373" mass="41589">MSASTAAAGGKPSRSSSAIVADTASGYHILRIDGYSGTKGTPTGEFHKSHTFTIGGQRWFIRYYPNGVNPASIDYVYFYLVLDQSVNKEVKAQHKIRFSDQVEATPLSFEQVITFRSHSSSVYPMFIKRENLEKSEHLKDDSFVVRCDIMIINNIYAKELPDAITPAFISVPPSDLSMHFGDLLVTQNGADVVFEVGSQTFPAHRCVLAARSPVLSSGGPRIRTLELFGAMKESVASNVVRIYDMEAQVFKALLYFMYTDSLPKAKKDDEEDEEEEDVMSQHLLVAADKYNLERLKLICEDKLCKYIDVGTVATILALAEQHHCHGLKKACFHFLSSPTNLRAVMATDGFKHLQRSCPAIMEELILMLANLVQ</sequence>
<dbReference type="EMBL" id="CM029053">
    <property type="protein sequence ID" value="KAG2548968.1"/>
    <property type="molecule type" value="Genomic_DNA"/>
</dbReference>
<dbReference type="PROSITE" id="PS50144">
    <property type="entry name" value="MATH"/>
    <property type="match status" value="1"/>
</dbReference>
<proteinExistence type="inferred from homology"/>
<dbReference type="Pfam" id="PF00651">
    <property type="entry name" value="BTB"/>
    <property type="match status" value="1"/>
</dbReference>
<dbReference type="InterPro" id="IPR056423">
    <property type="entry name" value="BACK_BPM_SPOP"/>
</dbReference>
<keyword evidence="6" id="KW-1185">Reference proteome</keyword>
<dbReference type="InterPro" id="IPR011333">
    <property type="entry name" value="SKP1/BTB/POZ_sf"/>
</dbReference>
<feature type="domain" description="BTB" evidence="3">
    <location>
        <begin position="190"/>
        <end position="266"/>
    </location>
</feature>
<dbReference type="Gene3D" id="1.25.40.420">
    <property type="match status" value="1"/>
</dbReference>
<dbReference type="InterPro" id="IPR008974">
    <property type="entry name" value="TRAF-like"/>
</dbReference>
<dbReference type="PANTHER" id="PTHR26379:SF187">
    <property type="entry name" value="OS07G0655300 PROTEIN"/>
    <property type="match status" value="1"/>
</dbReference>
<evidence type="ECO:0000259" key="3">
    <source>
        <dbReference type="PROSITE" id="PS50097"/>
    </source>
</evidence>
<comment type="pathway">
    <text evidence="1">Protein modification; protein ubiquitination.</text>
</comment>
<feature type="domain" description="MATH" evidence="4">
    <location>
        <begin position="25"/>
        <end position="149"/>
    </location>
</feature>
<dbReference type="SUPFAM" id="SSF54695">
    <property type="entry name" value="POZ domain"/>
    <property type="match status" value="1"/>
</dbReference>
<evidence type="ECO:0000259" key="4">
    <source>
        <dbReference type="PROSITE" id="PS50144"/>
    </source>
</evidence>
<organism evidence="5 6">
    <name type="scientific">Panicum virgatum</name>
    <name type="common">Blackwell switchgrass</name>
    <dbReference type="NCBI Taxonomy" id="38727"/>
    <lineage>
        <taxon>Eukaryota</taxon>
        <taxon>Viridiplantae</taxon>
        <taxon>Streptophyta</taxon>
        <taxon>Embryophyta</taxon>
        <taxon>Tracheophyta</taxon>
        <taxon>Spermatophyta</taxon>
        <taxon>Magnoliopsida</taxon>
        <taxon>Liliopsida</taxon>
        <taxon>Poales</taxon>
        <taxon>Poaceae</taxon>
        <taxon>PACMAD clade</taxon>
        <taxon>Panicoideae</taxon>
        <taxon>Panicodae</taxon>
        <taxon>Paniceae</taxon>
        <taxon>Panicinae</taxon>
        <taxon>Panicum</taxon>
        <taxon>Panicum sect. Hiantes</taxon>
    </lineage>
</organism>
<dbReference type="PANTHER" id="PTHR26379">
    <property type="entry name" value="BTB/POZ AND MATH DOMAIN-CONTAINING PROTEIN 1"/>
    <property type="match status" value="1"/>
</dbReference>
<dbReference type="Proteomes" id="UP000823388">
    <property type="component" value="Chromosome 9K"/>
</dbReference>
<protein>
    <submittedName>
        <fullName evidence="5">Uncharacterized protein</fullName>
    </submittedName>
</protein>
<comment type="caution">
    <text evidence="5">The sequence shown here is derived from an EMBL/GenBank/DDBJ whole genome shotgun (WGS) entry which is preliminary data.</text>
</comment>
<dbReference type="InterPro" id="IPR045005">
    <property type="entry name" value="BPM1-6"/>
</dbReference>
<dbReference type="InterPro" id="IPR002083">
    <property type="entry name" value="MATH/TRAF_dom"/>
</dbReference>
<name>A0A8T0NJ85_PANVG</name>
<accession>A0A8T0NJ85</accession>
<evidence type="ECO:0000256" key="2">
    <source>
        <dbReference type="ARBA" id="ARBA00010846"/>
    </source>
</evidence>
<dbReference type="Pfam" id="PF24570">
    <property type="entry name" value="BACK_BPM_SPOP"/>
    <property type="match status" value="1"/>
</dbReference>
<dbReference type="AlphaFoldDB" id="A0A8T0NJ85"/>
<evidence type="ECO:0000256" key="1">
    <source>
        <dbReference type="ARBA" id="ARBA00004906"/>
    </source>
</evidence>
<evidence type="ECO:0000313" key="5">
    <source>
        <dbReference type="EMBL" id="KAG2548968.1"/>
    </source>
</evidence>
<dbReference type="SMART" id="SM00225">
    <property type="entry name" value="BTB"/>
    <property type="match status" value="1"/>
</dbReference>
<dbReference type="Gene3D" id="2.60.210.10">
    <property type="entry name" value="Apoptosis, Tumor Necrosis Factor Receptor Associated Protein 2, Chain A"/>
    <property type="match status" value="1"/>
</dbReference>
<gene>
    <name evidence="5" type="ORF">PVAP13_9KG179200</name>
</gene>